<dbReference type="Pfam" id="PF00567">
    <property type="entry name" value="TUDOR"/>
    <property type="match status" value="1"/>
</dbReference>
<evidence type="ECO:0000313" key="8">
    <source>
        <dbReference type="Proteomes" id="UP000663872"/>
    </source>
</evidence>
<dbReference type="Proteomes" id="UP000663872">
    <property type="component" value="Unassembled WGS sequence"/>
</dbReference>
<proteinExistence type="predicted"/>
<protein>
    <recommendedName>
        <fullName evidence="6">HTH OST-type domain-containing protein</fullName>
    </recommendedName>
</protein>
<evidence type="ECO:0000256" key="3">
    <source>
        <dbReference type="ARBA" id="ARBA00022737"/>
    </source>
</evidence>
<keyword evidence="4" id="KW-0221">Differentiation</keyword>
<evidence type="ECO:0000259" key="6">
    <source>
        <dbReference type="PROSITE" id="PS51644"/>
    </source>
</evidence>
<keyword evidence="2" id="KW-0963">Cytoplasm</keyword>
<dbReference type="PROSITE" id="PS51644">
    <property type="entry name" value="HTH_OST"/>
    <property type="match status" value="1"/>
</dbReference>
<dbReference type="Gene3D" id="2.40.50.90">
    <property type="match status" value="1"/>
</dbReference>
<feature type="domain" description="HTH OST-type" evidence="6">
    <location>
        <begin position="9"/>
        <end position="84"/>
    </location>
</feature>
<evidence type="ECO:0000256" key="1">
    <source>
        <dbReference type="ARBA" id="ARBA00004496"/>
    </source>
</evidence>
<dbReference type="InterPro" id="IPR035437">
    <property type="entry name" value="SNase_OB-fold_sf"/>
</dbReference>
<name>A0A817V1X0_9BILA</name>
<dbReference type="InterPro" id="IPR025605">
    <property type="entry name" value="OST-HTH/LOTUS_dom"/>
</dbReference>
<dbReference type="SUPFAM" id="SSF63748">
    <property type="entry name" value="Tudor/PWWP/MBT"/>
    <property type="match status" value="1"/>
</dbReference>
<dbReference type="Gene3D" id="2.30.30.140">
    <property type="match status" value="1"/>
</dbReference>
<dbReference type="EMBL" id="CAJNYT010000190">
    <property type="protein sequence ID" value="CAF3337090.1"/>
    <property type="molecule type" value="Genomic_DNA"/>
</dbReference>
<comment type="subcellular location">
    <subcellularLocation>
        <location evidence="1">Cytoplasm</location>
    </subcellularLocation>
</comment>
<dbReference type="InterPro" id="IPR002999">
    <property type="entry name" value="Tudor"/>
</dbReference>
<dbReference type="GO" id="GO:0005737">
    <property type="term" value="C:cytoplasm"/>
    <property type="evidence" value="ECO:0007669"/>
    <property type="project" value="UniProtKB-SubCell"/>
</dbReference>
<dbReference type="CDD" id="cd09972">
    <property type="entry name" value="LOTUS_TDRD_OSKAR"/>
    <property type="match status" value="1"/>
</dbReference>
<sequence>MNKDTSSQEYLDLKAELRSLLISSQQGCDEQQLLRDYNQYNGRRIPYSDMGYSSLLELLISMPDVARIDQFRGITTIHGVADQNTAHIKKLVMAQKRKKNTRSTRGGPYRSNMNNRTNVSSTFSRNRQGSYNGASNGIPSQSYNQNKPIPRPYLNTFNSQNQSVPQQYTTIPYVSSSVTTDSVRNQKFPTPKENSESLSKMSTNRMVASFPPKTSLTPSPTSVLPLAAGSIRETPTMDDTLSVMDEDLIYSEDDELAVYDQQRAEEYGENIIFLRKRIRQKTFHEELNLEKFQLKNLMAFFDCVSDFVNSERDRLPASTDRIFFLKPKFTEAIKRELQLAEQMKSPATLSNVDDNQNLATYQTNGIPRPLVDRSSFVSLDFQYEQLKYESNEPFIGFLGSVENPWIIHIGNIQFLPKRDHMMIQLQDHYNHMSNESIYVIPFEQIEMNLSGVYSHENGEYYRASIIHIDAIPNTDIKRLRLYLIDYGIIIYNVNYHLNSTNLKFLHKNFSTLPTEVYDCRLANIHPPPTSIEWHDDARQFINSFIDGVYFSVQVVDYMNPFYCIYLWIEQKSMNELLVQHGFAVEFDDVKIATFEPPSSTLQTMPSVQSNMRNNYINEELLLRQRDNNIEFNVEENNLKHFIISIEHAYYFVKHPFTKRPCLPCFEVARLLNMDETHVSKLNLIRETKIELSEKHRTLFDDLRHLQESSKCPHINRNDAEATVKLYDLSAVRDHLCKIKFTEGDVIDALGQEYDNYDRPGYWNEVKNSYISEDNLESYQENLHERRELYNFRTEQLVSLSKAYNNSSSQNEIHNIEQELETTNHKILSVARIHSPTIGNHVTQSLLTTKVKSSNNKMRDTLYRIARPFDQQFSLNVRFNHQIITNETFNEINDDGDIEERFQDLHRITKHVIEFFILEYEVLDENSRDIFDKARDILSNLIETNISLENRIEIYNYCLQAIEYFQPIIRCSLQRTDSIDIIY</sequence>
<feature type="compositionally biased region" description="Polar residues" evidence="5">
    <location>
        <begin position="111"/>
        <end position="147"/>
    </location>
</feature>
<keyword evidence="4" id="KW-0744">Spermatogenesis</keyword>
<dbReference type="Gene3D" id="3.30.420.610">
    <property type="entry name" value="LOTUS domain-like"/>
    <property type="match status" value="1"/>
</dbReference>
<evidence type="ECO:0000256" key="5">
    <source>
        <dbReference type="SAM" id="MobiDB-lite"/>
    </source>
</evidence>
<dbReference type="GO" id="GO:0007283">
    <property type="term" value="P:spermatogenesis"/>
    <property type="evidence" value="ECO:0007669"/>
    <property type="project" value="UniProtKB-KW"/>
</dbReference>
<evidence type="ECO:0000256" key="2">
    <source>
        <dbReference type="ARBA" id="ARBA00022490"/>
    </source>
</evidence>
<dbReference type="GO" id="GO:0030154">
    <property type="term" value="P:cell differentiation"/>
    <property type="evidence" value="ECO:0007669"/>
    <property type="project" value="UniProtKB-ARBA"/>
</dbReference>
<comment type="caution">
    <text evidence="7">The sequence shown here is derived from an EMBL/GenBank/DDBJ whole genome shotgun (WGS) entry which is preliminary data.</text>
</comment>
<gene>
    <name evidence="7" type="ORF">GRG538_LOCUS4263</name>
</gene>
<dbReference type="SUPFAM" id="SSF50199">
    <property type="entry name" value="Staphylococcal nuclease"/>
    <property type="match status" value="1"/>
</dbReference>
<dbReference type="InterPro" id="IPR041966">
    <property type="entry name" value="LOTUS-like"/>
</dbReference>
<evidence type="ECO:0000313" key="7">
    <source>
        <dbReference type="EMBL" id="CAF3337090.1"/>
    </source>
</evidence>
<accession>A0A817V1X0</accession>
<organism evidence="7 8">
    <name type="scientific">Rotaria socialis</name>
    <dbReference type="NCBI Taxonomy" id="392032"/>
    <lineage>
        <taxon>Eukaryota</taxon>
        <taxon>Metazoa</taxon>
        <taxon>Spiralia</taxon>
        <taxon>Gnathifera</taxon>
        <taxon>Rotifera</taxon>
        <taxon>Eurotatoria</taxon>
        <taxon>Bdelloidea</taxon>
        <taxon>Philodinida</taxon>
        <taxon>Philodinidae</taxon>
        <taxon>Rotaria</taxon>
    </lineage>
</organism>
<dbReference type="AlphaFoldDB" id="A0A817V1X0"/>
<dbReference type="Pfam" id="PF12872">
    <property type="entry name" value="OST-HTH"/>
    <property type="match status" value="1"/>
</dbReference>
<feature type="region of interest" description="Disordered" evidence="5">
    <location>
        <begin position="94"/>
        <end position="150"/>
    </location>
</feature>
<evidence type="ECO:0000256" key="4">
    <source>
        <dbReference type="ARBA" id="ARBA00022871"/>
    </source>
</evidence>
<reference evidence="7" key="1">
    <citation type="submission" date="2021-02" db="EMBL/GenBank/DDBJ databases">
        <authorList>
            <person name="Nowell W R."/>
        </authorList>
    </citation>
    <scope>NUCLEOTIDE SEQUENCE</scope>
</reference>
<keyword evidence="3" id="KW-0677">Repeat</keyword>